<feature type="region of interest" description="Disordered" evidence="6">
    <location>
        <begin position="50"/>
        <end position="76"/>
    </location>
</feature>
<dbReference type="InterPro" id="IPR040453">
    <property type="entry name" value="Mnd1_HTH"/>
</dbReference>
<evidence type="ECO:0000256" key="2">
    <source>
        <dbReference type="ARBA" id="ARBA00005981"/>
    </source>
</evidence>
<dbReference type="EMBL" id="MRZV01001679">
    <property type="protein sequence ID" value="PIK36420.1"/>
    <property type="molecule type" value="Genomic_DNA"/>
</dbReference>
<evidence type="ECO:0000256" key="4">
    <source>
        <dbReference type="ARBA" id="ARBA00023242"/>
    </source>
</evidence>
<sequence length="161" mass="18581">MAVKDVLQSLVDDNLVDSDRIGTSNYYWAFPSKASQARKRTLADLTNKLQESQKKQKMMKTAVEKASVGRESSKKRTELLEELSEKESLSTKLRGELDLYKEVDPEVLEQIKTETKIAQEAANRWTDNVFSIKSWCKKKFGMEEKVLDKQFGISEDFDYIE</sequence>
<dbReference type="OrthoDB" id="273345at2759"/>
<evidence type="ECO:0000256" key="6">
    <source>
        <dbReference type="SAM" id="MobiDB-lite"/>
    </source>
</evidence>
<keyword evidence="3" id="KW-0175">Coiled coil</keyword>
<dbReference type="GO" id="GO:0003690">
    <property type="term" value="F:double-stranded DNA binding"/>
    <property type="evidence" value="ECO:0007669"/>
    <property type="project" value="InterPro"/>
</dbReference>
<dbReference type="PIRSF" id="PIRSF026991">
    <property type="entry name" value="Mnd1"/>
    <property type="match status" value="1"/>
</dbReference>
<feature type="domain" description="Leucine zipper with capping helix" evidence="8">
    <location>
        <begin position="106"/>
        <end position="160"/>
    </location>
</feature>
<comment type="similarity">
    <text evidence="2 5">Belongs to the MND1 family.</text>
</comment>
<reference evidence="9 10" key="1">
    <citation type="journal article" date="2017" name="PLoS Biol.">
        <title>The sea cucumber genome provides insights into morphological evolution and visceral regeneration.</title>
        <authorList>
            <person name="Zhang X."/>
            <person name="Sun L."/>
            <person name="Yuan J."/>
            <person name="Sun Y."/>
            <person name="Gao Y."/>
            <person name="Zhang L."/>
            <person name="Li S."/>
            <person name="Dai H."/>
            <person name="Hamel J.F."/>
            <person name="Liu C."/>
            <person name="Yu Y."/>
            <person name="Liu S."/>
            <person name="Lin W."/>
            <person name="Guo K."/>
            <person name="Jin S."/>
            <person name="Xu P."/>
            <person name="Storey K.B."/>
            <person name="Huan P."/>
            <person name="Zhang T."/>
            <person name="Zhou Y."/>
            <person name="Zhang J."/>
            <person name="Lin C."/>
            <person name="Li X."/>
            <person name="Xing L."/>
            <person name="Huo D."/>
            <person name="Sun M."/>
            <person name="Wang L."/>
            <person name="Mercier A."/>
            <person name="Li F."/>
            <person name="Yang H."/>
            <person name="Xiang J."/>
        </authorList>
    </citation>
    <scope>NUCLEOTIDE SEQUENCE [LARGE SCALE GENOMIC DNA]</scope>
    <source>
        <strain evidence="9">Shaxun</strain>
        <tissue evidence="9">Muscle</tissue>
    </source>
</reference>
<gene>
    <name evidence="9" type="ORF">BSL78_26750</name>
</gene>
<protein>
    <recommendedName>
        <fullName evidence="5">Meiotic nuclear division protein 1 homolog</fullName>
    </recommendedName>
</protein>
<keyword evidence="10" id="KW-1185">Reference proteome</keyword>
<feature type="domain" description="Mnd1 HTH" evidence="7">
    <location>
        <begin position="1"/>
        <end position="31"/>
    </location>
</feature>
<dbReference type="InterPro" id="IPR040661">
    <property type="entry name" value="LZ3wCH"/>
</dbReference>
<feature type="compositionally biased region" description="Basic and acidic residues" evidence="6">
    <location>
        <begin position="67"/>
        <end position="76"/>
    </location>
</feature>
<evidence type="ECO:0000256" key="1">
    <source>
        <dbReference type="ARBA" id="ARBA00004123"/>
    </source>
</evidence>
<evidence type="ECO:0000256" key="5">
    <source>
        <dbReference type="PIRNR" id="PIRNR026991"/>
    </source>
</evidence>
<accession>A0A2G8JL19</accession>
<evidence type="ECO:0000259" key="7">
    <source>
        <dbReference type="Pfam" id="PF03962"/>
    </source>
</evidence>
<dbReference type="AlphaFoldDB" id="A0A2G8JL19"/>
<keyword evidence="4 5" id="KW-0539">Nucleus</keyword>
<evidence type="ECO:0000256" key="3">
    <source>
        <dbReference type="ARBA" id="ARBA00023054"/>
    </source>
</evidence>
<name>A0A2G8JL19_STIJA</name>
<evidence type="ECO:0000313" key="9">
    <source>
        <dbReference type="EMBL" id="PIK36420.1"/>
    </source>
</evidence>
<comment type="subcellular location">
    <subcellularLocation>
        <location evidence="1 5">Nucleus</location>
    </subcellularLocation>
</comment>
<proteinExistence type="inferred from homology"/>
<dbReference type="GO" id="GO:0005634">
    <property type="term" value="C:nucleus"/>
    <property type="evidence" value="ECO:0007669"/>
    <property type="project" value="UniProtKB-SubCell"/>
</dbReference>
<dbReference type="GO" id="GO:0007131">
    <property type="term" value="P:reciprocal meiotic recombination"/>
    <property type="evidence" value="ECO:0007669"/>
    <property type="project" value="InterPro"/>
</dbReference>
<dbReference type="InterPro" id="IPR005647">
    <property type="entry name" value="Mnd1"/>
</dbReference>
<dbReference type="Pfam" id="PF18517">
    <property type="entry name" value="LZ3wCH"/>
    <property type="match status" value="1"/>
</dbReference>
<dbReference type="STRING" id="307972.A0A2G8JL19"/>
<evidence type="ECO:0000313" key="10">
    <source>
        <dbReference type="Proteomes" id="UP000230750"/>
    </source>
</evidence>
<comment type="function">
    <text evidence="5">Required for proper homologous chromosome pairing and efficient cross-over and intragenic recombination during meiosis.</text>
</comment>
<evidence type="ECO:0000259" key="8">
    <source>
        <dbReference type="Pfam" id="PF18517"/>
    </source>
</evidence>
<dbReference type="Proteomes" id="UP000230750">
    <property type="component" value="Unassembled WGS sequence"/>
</dbReference>
<dbReference type="Pfam" id="PF03962">
    <property type="entry name" value="Mnd1"/>
    <property type="match status" value="1"/>
</dbReference>
<organism evidence="9 10">
    <name type="scientific">Stichopus japonicus</name>
    <name type="common">Sea cucumber</name>
    <dbReference type="NCBI Taxonomy" id="307972"/>
    <lineage>
        <taxon>Eukaryota</taxon>
        <taxon>Metazoa</taxon>
        <taxon>Echinodermata</taxon>
        <taxon>Eleutherozoa</taxon>
        <taxon>Echinozoa</taxon>
        <taxon>Holothuroidea</taxon>
        <taxon>Aspidochirotacea</taxon>
        <taxon>Aspidochirotida</taxon>
        <taxon>Stichopodidae</taxon>
        <taxon>Apostichopus</taxon>
    </lineage>
</organism>
<comment type="caution">
    <text evidence="9">The sequence shown here is derived from an EMBL/GenBank/DDBJ whole genome shotgun (WGS) entry which is preliminary data.</text>
</comment>